<accession>A0ABX5QN74</accession>
<name>A0ABX5QN74_9LACO</name>
<dbReference type="RefSeq" id="WP_128686735.1">
    <property type="nucleotide sequence ID" value="NZ_CP029684.2"/>
</dbReference>
<evidence type="ECO:0000313" key="1">
    <source>
        <dbReference type="EMBL" id="QAS70265.1"/>
    </source>
</evidence>
<keyword evidence="2" id="KW-1185">Reference proteome</keyword>
<gene>
    <name evidence="1" type="ORF">DLJ48_06885</name>
</gene>
<protein>
    <submittedName>
        <fullName evidence="1">Uncharacterized protein</fullName>
    </submittedName>
</protein>
<reference evidence="1 2" key="1">
    <citation type="journal article" date="2019" name="Syst. Appl. Microbiol.">
        <title>Oenococcus sicerae sp. nov., isolated from French cider.</title>
        <authorList>
            <person name="Cousin F.J."/>
            <person name="Le Guellec R."/>
            <person name="Chagnot C."/>
            <person name="Goux D."/>
            <person name="Dalmasso M."/>
            <person name="Laplace J.M."/>
            <person name="Cretenet M."/>
        </authorList>
    </citation>
    <scope>NUCLEOTIDE SEQUENCE [LARGE SCALE GENOMIC DNA]</scope>
    <source>
        <strain evidence="1 2">UCMA 15228</strain>
    </source>
</reference>
<proteinExistence type="predicted"/>
<dbReference type="EMBL" id="CP029684">
    <property type="protein sequence ID" value="QAS70265.1"/>
    <property type="molecule type" value="Genomic_DNA"/>
</dbReference>
<sequence>MNFEEIMVQALANNKNRLQDMKSRALMDHKQAELMAFALNDPSKMPTAEESYPFLKEQPKAAETIPDWKKDQLLLMQQSQRVKQVNKFKK</sequence>
<evidence type="ECO:0000313" key="2">
    <source>
        <dbReference type="Proteomes" id="UP000286907"/>
    </source>
</evidence>
<dbReference type="Proteomes" id="UP000286907">
    <property type="component" value="Chromosome"/>
</dbReference>
<organism evidence="1 2">
    <name type="scientific">Oenococcus sicerae</name>
    <dbReference type="NCBI Taxonomy" id="2203724"/>
    <lineage>
        <taxon>Bacteria</taxon>
        <taxon>Bacillati</taxon>
        <taxon>Bacillota</taxon>
        <taxon>Bacilli</taxon>
        <taxon>Lactobacillales</taxon>
        <taxon>Lactobacillaceae</taxon>
        <taxon>Oenococcus</taxon>
    </lineage>
</organism>